<proteinExistence type="predicted"/>
<accession>A0AAD6ECG6</accession>
<reference evidence="2" key="2">
    <citation type="submission" date="2023-01" db="EMBL/GenBank/DDBJ databases">
        <authorList>
            <person name="Petersen C."/>
        </authorList>
    </citation>
    <scope>NUCLEOTIDE SEQUENCE</scope>
    <source>
        <strain evidence="2">IBT 12815</strain>
    </source>
</reference>
<feature type="compositionally biased region" description="Polar residues" evidence="1">
    <location>
        <begin position="1"/>
        <end position="23"/>
    </location>
</feature>
<evidence type="ECO:0000313" key="3">
    <source>
        <dbReference type="Proteomes" id="UP001213799"/>
    </source>
</evidence>
<gene>
    <name evidence="2" type="ORF">N7537_004813</name>
</gene>
<name>A0AAD6ECG6_9EURO</name>
<reference evidence="2" key="1">
    <citation type="journal article" date="2023" name="IMA Fungus">
        <title>Comparative genomic study of the Penicillium genus elucidates a diverse pangenome and 15 lateral gene transfer events.</title>
        <authorList>
            <person name="Petersen C."/>
            <person name="Sorensen T."/>
            <person name="Nielsen M.R."/>
            <person name="Sondergaard T.E."/>
            <person name="Sorensen J.L."/>
            <person name="Fitzpatrick D.A."/>
            <person name="Frisvad J.C."/>
            <person name="Nielsen K.L."/>
        </authorList>
    </citation>
    <scope>NUCLEOTIDE SEQUENCE</scope>
    <source>
        <strain evidence="2">IBT 12815</strain>
    </source>
</reference>
<dbReference type="RefSeq" id="XP_056755618.1">
    <property type="nucleotide sequence ID" value="XM_056895870.1"/>
</dbReference>
<dbReference type="Proteomes" id="UP001213799">
    <property type="component" value="Unassembled WGS sequence"/>
</dbReference>
<evidence type="ECO:0000313" key="2">
    <source>
        <dbReference type="EMBL" id="KAJ5608194.1"/>
    </source>
</evidence>
<dbReference type="AlphaFoldDB" id="A0AAD6ECG6"/>
<dbReference type="GeneID" id="81586112"/>
<feature type="region of interest" description="Disordered" evidence="1">
    <location>
        <begin position="1"/>
        <end position="32"/>
    </location>
</feature>
<sequence length="67" mass="7793">MTVTRSQSENLTNQRSTQAQGNTEDSEINQKPIGSPFLKMFTELMAVAKWHLHVPWRIPRETMDYNT</sequence>
<comment type="caution">
    <text evidence="2">The sequence shown here is derived from an EMBL/GenBank/DDBJ whole genome shotgun (WGS) entry which is preliminary data.</text>
</comment>
<keyword evidence="3" id="KW-1185">Reference proteome</keyword>
<dbReference type="EMBL" id="JAQJAE010000002">
    <property type="protein sequence ID" value="KAJ5608194.1"/>
    <property type="molecule type" value="Genomic_DNA"/>
</dbReference>
<organism evidence="2 3">
    <name type="scientific">Penicillium hordei</name>
    <dbReference type="NCBI Taxonomy" id="40994"/>
    <lineage>
        <taxon>Eukaryota</taxon>
        <taxon>Fungi</taxon>
        <taxon>Dikarya</taxon>
        <taxon>Ascomycota</taxon>
        <taxon>Pezizomycotina</taxon>
        <taxon>Eurotiomycetes</taxon>
        <taxon>Eurotiomycetidae</taxon>
        <taxon>Eurotiales</taxon>
        <taxon>Aspergillaceae</taxon>
        <taxon>Penicillium</taxon>
    </lineage>
</organism>
<protein>
    <submittedName>
        <fullName evidence="2">Uncharacterized protein</fullName>
    </submittedName>
</protein>
<evidence type="ECO:0000256" key="1">
    <source>
        <dbReference type="SAM" id="MobiDB-lite"/>
    </source>
</evidence>